<evidence type="ECO:0000313" key="2">
    <source>
        <dbReference type="Proteomes" id="UP000245263"/>
    </source>
</evidence>
<evidence type="ECO:0000313" key="1">
    <source>
        <dbReference type="EMBL" id="BDA77471.1"/>
    </source>
</evidence>
<organism evidence="1 2">
    <name type="scientific">Leptospira kobayashii</name>
    <dbReference type="NCBI Taxonomy" id="1917830"/>
    <lineage>
        <taxon>Bacteria</taxon>
        <taxon>Pseudomonadati</taxon>
        <taxon>Spirochaetota</taxon>
        <taxon>Spirochaetia</taxon>
        <taxon>Leptospirales</taxon>
        <taxon>Leptospiraceae</taxon>
        <taxon>Leptospira</taxon>
    </lineage>
</organism>
<evidence type="ECO:0008006" key="3">
    <source>
        <dbReference type="Google" id="ProtNLM"/>
    </source>
</evidence>
<sequence length="278" mass="31693">MSKNQYLIIGGSGEAGQSALQTLRHLAPEAVLIASTTSESNVEGADITLKRIYADPNIVTNVKEQLKSNNLSSEWEAIIYTPALGEVGFPIKATTKKALSDALSISYDPMILLETEFKPKITVAYSAFYWLPHTYSFYGSMGYVKKQMDEWAFTSPPNRRIIRAGTFFSKSVRGISLILQRSIKKTDHQEMNILKEEWEKSGKKFQDFFLDYAWMHEEQAFQEKFPNSPYRHTSRDDLGRGLKLALEGNSPVVTVLGDWEWMEDKMPELPDWFQSSPR</sequence>
<name>A0ABN6K9K9_9LEPT</name>
<dbReference type="Proteomes" id="UP000245263">
    <property type="component" value="Chromosome 1"/>
</dbReference>
<protein>
    <recommendedName>
        <fullName evidence="3">NmrA-like domain-containing protein</fullName>
    </recommendedName>
</protein>
<dbReference type="EMBL" id="AP025028">
    <property type="protein sequence ID" value="BDA77471.1"/>
    <property type="molecule type" value="Genomic_DNA"/>
</dbReference>
<proteinExistence type="predicted"/>
<dbReference type="RefSeq" id="WP_109022065.1">
    <property type="nucleotide sequence ID" value="NZ_AP025028.1"/>
</dbReference>
<gene>
    <name evidence="1" type="ORF">LPTSP3_g04010</name>
</gene>
<reference evidence="1 2" key="1">
    <citation type="submission" date="2021-08" db="EMBL/GenBank/DDBJ databases">
        <title>Complete genome sequence of Leptospira kobayashii strain E30.</title>
        <authorList>
            <person name="Nakao R."/>
            <person name="Nakamura S."/>
            <person name="Masuzawa T."/>
            <person name="Koizumi N."/>
        </authorList>
    </citation>
    <scope>NUCLEOTIDE SEQUENCE [LARGE SCALE GENOMIC DNA]</scope>
    <source>
        <strain evidence="1 2">E30</strain>
    </source>
</reference>
<accession>A0ABN6K9K9</accession>
<keyword evidence="2" id="KW-1185">Reference proteome</keyword>